<protein>
    <recommendedName>
        <fullName evidence="6">Helicase</fullName>
    </recommendedName>
</protein>
<keyword evidence="5" id="KW-1185">Reference proteome</keyword>
<evidence type="ECO:0000259" key="3">
    <source>
        <dbReference type="PROSITE" id="PS51194"/>
    </source>
</evidence>
<reference evidence="4 5" key="1">
    <citation type="submission" date="2018-07" db="EMBL/GenBank/DDBJ databases">
        <title>A draft genome of a endophytic bacteria, a new species of Pedobacter.</title>
        <authorList>
            <person name="Zhang Z.D."/>
            <person name="Chen Z.J."/>
        </authorList>
    </citation>
    <scope>NUCLEOTIDE SEQUENCE [LARGE SCALE GENOMIC DNA]</scope>
    <source>
        <strain evidence="4 5">RS10</strain>
    </source>
</reference>
<dbReference type="Gene3D" id="3.40.50.300">
    <property type="entry name" value="P-loop containing nucleotide triphosphate hydrolases"/>
    <property type="match status" value="1"/>
</dbReference>
<sequence length="1083" mass="124620">MCPSLDGSQNTLQFTMDFDKPKWPDQDVFPLNLKSPSRTVRNVIYPDIEDSAEYIIVTGFTSLSNLIDLFGSKDFKNNRLVRVLIGFEPNIKGRKKYQRLGLDKEIKDYWLKHGLSIMQGGAVMHLIDKINRGLIAFRFRDKLHAKIYVGDNYAMLGSSNFSHNGLTTQEEANIRVKNDDKNPFEQQQYRDIKLIADSYYDDSLPYNEKVIELLKDLINEVSWQEALARAIAEVLEGSWLNEYKDIISKLELTKLWPTQWKGLAQAISILQSHSNVLIADPTGAGKTKLCTSLVLSLQHWLYDIGRNYRTESLIVCPPLVLDKWASEFKAFNRINHAQISHGLLSNSSGKNRKKLIEDLNLANILVIDEAHNYLSADSNRTHLIKDNKADYKILVTATPISRKVEDILRLIDLLDVDNLTDEDFIIYQQLVLKPYLGNRPENIKSLRKFISKFTVRRTKKALNREIEKDEKKYLNRLGATCKFPRQQEKIYFTKESDKDKAIVKEINELAKQIKGITYLTKFHLPNYEVSSDESLKSIIDQRLHGGKQLSIYTVRARLRSSKVALIEHIEGTKKAMDEFGFEGKSNDSGDKLGSIERIMESGKLPFRHQKFKSEYFPEWLTDMESYQLACRQEYGVYEKISQLAKRLSNNRELGKVEELIRISAVHENILAFDSAVITLYYLRKLFEENYPASKILVASGSETDAGSGKVLDIFRLDSDVGGKCIALCSDKMSESVDLQRASCVFLLDTPSVLRVVEQRIGRADRMDSMHEFIDIYWAVDSDEYAMKTDERLFETNNIVEQIYGANFDLPEELKGRKFEKLSSTKELIKEFKEFVDKDESWTGIHDSFQFVINLKEGKTAIIKEELYDQFTNVSSAVKTKVSFIQGERNWCFIALRGDKNKSPRWYFIDELGDIHTDYPDVCQKLRDNIMGESKGLSWDQNSLEHYVSLFQSKERELLPPKKRRALEVAEYILTMKLKNKKIDSEEGSAYQEMIGAMNGSSDEAVDYERLAEEWIQILQPALKLKRENNRRKRTILNLANLKGEYRNMEFDVPQLLGMLERCVLGKDIDKRIAACIIGVAAGE</sequence>
<dbReference type="InterPro" id="IPR014001">
    <property type="entry name" value="Helicase_ATP-bd"/>
</dbReference>
<dbReference type="GO" id="GO:0003824">
    <property type="term" value="F:catalytic activity"/>
    <property type="evidence" value="ECO:0007669"/>
    <property type="project" value="InterPro"/>
</dbReference>
<proteinExistence type="predicted"/>
<name>A0A366L1P9_9SPHI</name>
<evidence type="ECO:0008006" key="6">
    <source>
        <dbReference type="Google" id="ProtNLM"/>
    </source>
</evidence>
<dbReference type="InterPro" id="IPR027417">
    <property type="entry name" value="P-loop_NTPase"/>
</dbReference>
<organism evidence="4 5">
    <name type="scientific">Pedobacter miscanthi</name>
    <dbReference type="NCBI Taxonomy" id="2259170"/>
    <lineage>
        <taxon>Bacteria</taxon>
        <taxon>Pseudomonadati</taxon>
        <taxon>Bacteroidota</taxon>
        <taxon>Sphingobacteriia</taxon>
        <taxon>Sphingobacteriales</taxon>
        <taxon>Sphingobacteriaceae</taxon>
        <taxon>Pedobacter</taxon>
    </lineage>
</organism>
<dbReference type="PROSITE" id="PS50035">
    <property type="entry name" value="PLD"/>
    <property type="match status" value="1"/>
</dbReference>
<comment type="caution">
    <text evidence="4">The sequence shown here is derived from an EMBL/GenBank/DDBJ whole genome shotgun (WGS) entry which is preliminary data.</text>
</comment>
<dbReference type="Pfam" id="PF00271">
    <property type="entry name" value="Helicase_C"/>
    <property type="match status" value="1"/>
</dbReference>
<dbReference type="PROSITE" id="PS51192">
    <property type="entry name" value="HELICASE_ATP_BIND_1"/>
    <property type="match status" value="1"/>
</dbReference>
<dbReference type="AlphaFoldDB" id="A0A366L1P9"/>
<feature type="domain" description="Helicase ATP-binding" evidence="2">
    <location>
        <begin position="267"/>
        <end position="417"/>
    </location>
</feature>
<dbReference type="PANTHER" id="PTHR10799">
    <property type="entry name" value="SNF2/RAD54 HELICASE FAMILY"/>
    <property type="match status" value="1"/>
</dbReference>
<dbReference type="InterPro" id="IPR000330">
    <property type="entry name" value="SNF2_N"/>
</dbReference>
<accession>A0A366L1P9</accession>
<dbReference type="InterPro" id="IPR001650">
    <property type="entry name" value="Helicase_C-like"/>
</dbReference>
<dbReference type="PROSITE" id="PS51194">
    <property type="entry name" value="HELICASE_CTER"/>
    <property type="match status" value="1"/>
</dbReference>
<dbReference type="Gene3D" id="3.40.50.10810">
    <property type="entry name" value="Tandem AAA-ATPase domain"/>
    <property type="match status" value="1"/>
</dbReference>
<dbReference type="GO" id="GO:0006793">
    <property type="term" value="P:phosphorus metabolic process"/>
    <property type="evidence" value="ECO:0007669"/>
    <property type="project" value="UniProtKB-ARBA"/>
</dbReference>
<dbReference type="CDD" id="cd09117">
    <property type="entry name" value="PLDc_Bfil_DEXD_like"/>
    <property type="match status" value="1"/>
</dbReference>
<dbReference type="InterPro" id="IPR038718">
    <property type="entry name" value="SNF2-like_sf"/>
</dbReference>
<evidence type="ECO:0000313" key="4">
    <source>
        <dbReference type="EMBL" id="RBQ07808.1"/>
    </source>
</evidence>
<gene>
    <name evidence="4" type="ORF">DRW42_09390</name>
</gene>
<evidence type="ECO:0000313" key="5">
    <source>
        <dbReference type="Proteomes" id="UP000252081"/>
    </source>
</evidence>
<feature type="domain" description="PLD phosphodiesterase" evidence="1">
    <location>
        <begin position="139"/>
        <end position="165"/>
    </location>
</feature>
<dbReference type="SUPFAM" id="SSF56024">
    <property type="entry name" value="Phospholipase D/nuclease"/>
    <property type="match status" value="1"/>
</dbReference>
<dbReference type="SUPFAM" id="SSF52540">
    <property type="entry name" value="P-loop containing nucleoside triphosphate hydrolases"/>
    <property type="match status" value="2"/>
</dbReference>
<evidence type="ECO:0000259" key="2">
    <source>
        <dbReference type="PROSITE" id="PS51192"/>
    </source>
</evidence>
<dbReference type="Pfam" id="PF00176">
    <property type="entry name" value="SNF2-rel_dom"/>
    <property type="match status" value="2"/>
</dbReference>
<evidence type="ECO:0000259" key="1">
    <source>
        <dbReference type="PROSITE" id="PS50035"/>
    </source>
</evidence>
<dbReference type="Proteomes" id="UP000252081">
    <property type="component" value="Unassembled WGS sequence"/>
</dbReference>
<dbReference type="Gene3D" id="3.30.870.10">
    <property type="entry name" value="Endonuclease Chain A"/>
    <property type="match status" value="1"/>
</dbReference>
<feature type="domain" description="Helicase C-terminal" evidence="3">
    <location>
        <begin position="655"/>
        <end position="810"/>
    </location>
</feature>
<dbReference type="GO" id="GO:0005524">
    <property type="term" value="F:ATP binding"/>
    <property type="evidence" value="ECO:0007669"/>
    <property type="project" value="InterPro"/>
</dbReference>
<dbReference type="SMART" id="SM00487">
    <property type="entry name" value="DEXDc"/>
    <property type="match status" value="1"/>
</dbReference>
<dbReference type="InterPro" id="IPR001736">
    <property type="entry name" value="PLipase_D/transphosphatidylase"/>
</dbReference>
<dbReference type="EMBL" id="QNQU01000007">
    <property type="protein sequence ID" value="RBQ07808.1"/>
    <property type="molecule type" value="Genomic_DNA"/>
</dbReference>